<dbReference type="Proteomes" id="UP000504638">
    <property type="component" value="Unplaced"/>
</dbReference>
<evidence type="ECO:0000313" key="4">
    <source>
        <dbReference type="RefSeq" id="XP_033536180.1"/>
    </source>
</evidence>
<organism evidence="2">
    <name type="scientific">Eremomyces bilateralis CBS 781.70</name>
    <dbReference type="NCBI Taxonomy" id="1392243"/>
    <lineage>
        <taxon>Eukaryota</taxon>
        <taxon>Fungi</taxon>
        <taxon>Dikarya</taxon>
        <taxon>Ascomycota</taxon>
        <taxon>Pezizomycotina</taxon>
        <taxon>Dothideomycetes</taxon>
        <taxon>Dothideomycetes incertae sedis</taxon>
        <taxon>Eremomycetales</taxon>
        <taxon>Eremomycetaceae</taxon>
        <taxon>Eremomyces</taxon>
    </lineage>
</organism>
<reference evidence="4" key="3">
    <citation type="submission" date="2025-04" db="UniProtKB">
        <authorList>
            <consortium name="RefSeq"/>
        </authorList>
    </citation>
    <scope>IDENTIFICATION</scope>
    <source>
        <strain evidence="4">CBS 781.70</strain>
    </source>
</reference>
<feature type="region of interest" description="Disordered" evidence="1">
    <location>
        <begin position="1"/>
        <end position="129"/>
    </location>
</feature>
<feature type="compositionally biased region" description="Polar residues" evidence="1">
    <location>
        <begin position="116"/>
        <end position="129"/>
    </location>
</feature>
<dbReference type="EMBL" id="ML975153">
    <property type="protein sequence ID" value="KAF1814549.1"/>
    <property type="molecule type" value="Genomic_DNA"/>
</dbReference>
<accession>A0A6G1G9K5</accession>
<evidence type="ECO:0000313" key="2">
    <source>
        <dbReference type="EMBL" id="KAF1814549.1"/>
    </source>
</evidence>
<reference evidence="2 4" key="1">
    <citation type="submission" date="2020-01" db="EMBL/GenBank/DDBJ databases">
        <authorList>
            <consortium name="DOE Joint Genome Institute"/>
            <person name="Haridas S."/>
            <person name="Albert R."/>
            <person name="Binder M."/>
            <person name="Bloem J."/>
            <person name="Labutti K."/>
            <person name="Salamov A."/>
            <person name="Andreopoulos B."/>
            <person name="Baker S.E."/>
            <person name="Barry K."/>
            <person name="Bills G."/>
            <person name="Bluhm B.H."/>
            <person name="Cannon C."/>
            <person name="Castanera R."/>
            <person name="Culley D.E."/>
            <person name="Daum C."/>
            <person name="Ezra D."/>
            <person name="Gonzalez J.B."/>
            <person name="Henrissat B."/>
            <person name="Kuo A."/>
            <person name="Liang C."/>
            <person name="Lipzen A."/>
            <person name="Lutzoni F."/>
            <person name="Magnuson J."/>
            <person name="Mondo S."/>
            <person name="Nolan M."/>
            <person name="Ohm R."/>
            <person name="Pangilinan J."/>
            <person name="Park H.-J."/>
            <person name="Ramirez L."/>
            <person name="Alfaro M."/>
            <person name="Sun H."/>
            <person name="Tritt A."/>
            <person name="Yoshinaga Y."/>
            <person name="Zwiers L.-H."/>
            <person name="Turgeon B.G."/>
            <person name="Goodwin S.B."/>
            <person name="Spatafora J.W."/>
            <person name="Crous P.W."/>
            <person name="Grigoriev I.V."/>
        </authorList>
    </citation>
    <scope>NUCLEOTIDE SEQUENCE</scope>
    <source>
        <strain evidence="2 4">CBS 781.70</strain>
    </source>
</reference>
<sequence length="245" mass="26534">MSAFDMEETVGTQSTASAATPGHPATQLVNGTRARNVHTVLSSHQKPGEHHPDPPSSSGRGPDTMIPPSPVPLPPPRSTSVPYTREGNLNPRQFQPRNSASTMADVSRPSPPIGHTSPSVDPLSRSSASTVLANHSVPQTLPTSFKKQWGASMSWDDVKSLNYDYVPCHLLSNGMLVWSHFSPDHWKSPVAKGSQTFECVSMLPLLINFSFEEICLLDYNCRIEQRIQSGKMGKQPFTNGCGGSS</sequence>
<evidence type="ECO:0000313" key="3">
    <source>
        <dbReference type="Proteomes" id="UP000504638"/>
    </source>
</evidence>
<feature type="compositionally biased region" description="Polar residues" evidence="1">
    <location>
        <begin position="90"/>
        <end position="104"/>
    </location>
</feature>
<name>A0A6G1G9K5_9PEZI</name>
<gene>
    <name evidence="2 4" type="ORF">P152DRAFT_447889</name>
</gene>
<protein>
    <submittedName>
        <fullName evidence="2 4">Uncharacterized protein</fullName>
    </submittedName>
</protein>
<evidence type="ECO:0000256" key="1">
    <source>
        <dbReference type="SAM" id="MobiDB-lite"/>
    </source>
</evidence>
<proteinExistence type="predicted"/>
<reference evidence="4" key="2">
    <citation type="submission" date="2020-04" db="EMBL/GenBank/DDBJ databases">
        <authorList>
            <consortium name="NCBI Genome Project"/>
        </authorList>
    </citation>
    <scope>NUCLEOTIDE SEQUENCE</scope>
    <source>
        <strain evidence="4">CBS 781.70</strain>
    </source>
</reference>
<dbReference type="RefSeq" id="XP_033536180.1">
    <property type="nucleotide sequence ID" value="XM_033678016.1"/>
</dbReference>
<dbReference type="GeneID" id="54418586"/>
<feature type="compositionally biased region" description="Pro residues" evidence="1">
    <location>
        <begin position="65"/>
        <end position="77"/>
    </location>
</feature>
<keyword evidence="3" id="KW-1185">Reference proteome</keyword>
<dbReference type="AlphaFoldDB" id="A0A6G1G9K5"/>